<feature type="compositionally biased region" description="Low complexity" evidence="1">
    <location>
        <begin position="459"/>
        <end position="491"/>
    </location>
</feature>
<dbReference type="EMBL" id="BTFZ01000001">
    <property type="protein sequence ID" value="GMM33381.1"/>
    <property type="molecule type" value="Genomic_DNA"/>
</dbReference>
<accession>A0AAV5QF76</accession>
<feature type="transmembrane region" description="Helical" evidence="2">
    <location>
        <begin position="946"/>
        <end position="971"/>
    </location>
</feature>
<name>A0AAV5QF76_9ASCO</name>
<feature type="compositionally biased region" description="Polar residues" evidence="1">
    <location>
        <begin position="69"/>
        <end position="85"/>
    </location>
</feature>
<dbReference type="Proteomes" id="UP001360560">
    <property type="component" value="Unassembled WGS sequence"/>
</dbReference>
<feature type="region of interest" description="Disordered" evidence="1">
    <location>
        <begin position="1"/>
        <end position="30"/>
    </location>
</feature>
<evidence type="ECO:0000256" key="1">
    <source>
        <dbReference type="SAM" id="MobiDB-lite"/>
    </source>
</evidence>
<feature type="compositionally biased region" description="Acidic residues" evidence="1">
    <location>
        <begin position="648"/>
        <end position="659"/>
    </location>
</feature>
<feature type="transmembrane region" description="Helical" evidence="2">
    <location>
        <begin position="911"/>
        <end position="934"/>
    </location>
</feature>
<feature type="region of interest" description="Disordered" evidence="1">
    <location>
        <begin position="62"/>
        <end position="116"/>
    </location>
</feature>
<feature type="compositionally biased region" description="Polar residues" evidence="1">
    <location>
        <begin position="162"/>
        <end position="178"/>
    </location>
</feature>
<keyword evidence="4" id="KW-1185">Reference proteome</keyword>
<dbReference type="GeneID" id="90071360"/>
<protein>
    <submittedName>
        <fullName evidence="3">Uncharacterized protein</fullName>
    </submittedName>
</protein>
<feature type="compositionally biased region" description="Polar residues" evidence="1">
    <location>
        <begin position="253"/>
        <end position="265"/>
    </location>
</feature>
<dbReference type="AlphaFoldDB" id="A0AAV5QF76"/>
<comment type="caution">
    <text evidence="3">The sequence shown here is derived from an EMBL/GenBank/DDBJ whole genome shotgun (WGS) entry which is preliminary data.</text>
</comment>
<feature type="region of interest" description="Disordered" evidence="1">
    <location>
        <begin position="150"/>
        <end position="199"/>
    </location>
</feature>
<dbReference type="RefSeq" id="XP_064850381.1">
    <property type="nucleotide sequence ID" value="XM_064994309.1"/>
</dbReference>
<feature type="region of interest" description="Disordered" evidence="1">
    <location>
        <begin position="358"/>
        <end position="517"/>
    </location>
</feature>
<keyword evidence="2" id="KW-0812">Transmembrane</keyword>
<feature type="region of interest" description="Disordered" evidence="1">
    <location>
        <begin position="293"/>
        <end position="324"/>
    </location>
</feature>
<feature type="compositionally biased region" description="Basic and acidic residues" evidence="1">
    <location>
        <begin position="492"/>
        <end position="501"/>
    </location>
</feature>
<feature type="compositionally biased region" description="Polar residues" evidence="1">
    <location>
        <begin position="391"/>
        <end position="403"/>
    </location>
</feature>
<reference evidence="3 4" key="1">
    <citation type="journal article" date="2023" name="Elife">
        <title>Identification of key yeast species and microbe-microbe interactions impacting larval growth of Drosophila in the wild.</title>
        <authorList>
            <person name="Mure A."/>
            <person name="Sugiura Y."/>
            <person name="Maeda R."/>
            <person name="Honda K."/>
            <person name="Sakurai N."/>
            <person name="Takahashi Y."/>
            <person name="Watada M."/>
            <person name="Katoh T."/>
            <person name="Gotoh A."/>
            <person name="Gotoh Y."/>
            <person name="Taniguchi I."/>
            <person name="Nakamura K."/>
            <person name="Hayashi T."/>
            <person name="Katayama T."/>
            <person name="Uemura T."/>
            <person name="Hattori Y."/>
        </authorList>
    </citation>
    <scope>NUCLEOTIDE SEQUENCE [LARGE SCALE GENOMIC DNA]</scope>
    <source>
        <strain evidence="3 4">SC-9</strain>
    </source>
</reference>
<evidence type="ECO:0000313" key="3">
    <source>
        <dbReference type="EMBL" id="GMM33381.1"/>
    </source>
</evidence>
<feature type="region of interest" description="Disordered" evidence="1">
    <location>
        <begin position="774"/>
        <end position="797"/>
    </location>
</feature>
<evidence type="ECO:0000313" key="4">
    <source>
        <dbReference type="Proteomes" id="UP001360560"/>
    </source>
</evidence>
<organism evidence="3 4">
    <name type="scientific">Saccharomycopsis crataegensis</name>
    <dbReference type="NCBI Taxonomy" id="43959"/>
    <lineage>
        <taxon>Eukaryota</taxon>
        <taxon>Fungi</taxon>
        <taxon>Dikarya</taxon>
        <taxon>Ascomycota</taxon>
        <taxon>Saccharomycotina</taxon>
        <taxon>Saccharomycetes</taxon>
        <taxon>Saccharomycopsidaceae</taxon>
        <taxon>Saccharomycopsis</taxon>
    </lineage>
</organism>
<feature type="compositionally biased region" description="Low complexity" evidence="1">
    <location>
        <begin position="95"/>
        <end position="109"/>
    </location>
</feature>
<feature type="compositionally biased region" description="Polar residues" evidence="1">
    <location>
        <begin position="505"/>
        <end position="516"/>
    </location>
</feature>
<sequence length="972" mass="106267">MSFESPKKLGKSTDFQDSEEDSSSITGKTPIKDKFRSMILKASHRTSTASFGSFNSKTKSFEVLAGRDNPQTSHLTVQTNNLDNSPDSEKKRESSSTFSETSTEFNSTSPLPPNSVMEADDDYEYYRYYYNYHQSQHPGASSHLIENFDTSGSSNEEHISGTFATTPTTKIGSPQFSRRNIKDEVMSKGTPRSSIGLSPALGVESKLDIISISTEGSDNQKKTNKHILSDDEEIERQKNEDERGDDIFPLSSDIRNLPQSSTSNRRISHPPSAISVNTFTTNESFHSALTDLNSEQKEGVNSRQLSMSSTEIGAEESQSALSSNSLTAPVIANERPRFSVNSGNTLNNMYSLYLNEPESVRNSGAPAPTPNPDDSRRGSSIYEGSDHRESTIGSSSNRNTATPSLLDAMTSEINNNPLPKLDNFGSTSTLSVRDKSTSLPHRRTVSHSTVSINSDDAKAAAAYASGARPRHSSSSTHSRSRSISSAFSSSEDISRKRESRASENAIGNISDHNGSQGFYFESEEPVIGNIGTSFTSQTSSQPKRFSNMYSKAQTKFPLLSSPLSMGISTPTSKKRDTATTTNTYSSYYGSNYRSSYQTNITSPTDTFMTGKNQSQQHTRIQSIDDPHRFDSYDKRLQELESDLNVREVDEDLEDEEDENENARKIISSGSGNNLDNVNDDSIFVPPYLNNTAHTQSSSFSSLRKGQESFKSSKSNNLTSAALAAATSAAATDAAIMANQSAISTNIPNLLTDDKKIFVKPVSYQQYQNYRKEPTIRSTSNSGYPKPSSGIHHDSYGTPDTHNKYQSGPIVPPTTPFSPLSIQNNKYIKSINDESIDQIKSFRDSTYSMNRGSKFKSNSKSNLRSFNLKPSLGATNENATMVSEGLSFDYGSEKYGSPGHSSGLTVCSPNTAILLLFIAIFVPPLYLVMCFGFLDPSVGYIQRKYKLIAAGMSMFITILSIVGICVGLGVGLA</sequence>
<keyword evidence="2" id="KW-0472">Membrane</keyword>
<keyword evidence="2" id="KW-1133">Transmembrane helix</keyword>
<proteinExistence type="predicted"/>
<evidence type="ECO:0000256" key="2">
    <source>
        <dbReference type="SAM" id="Phobius"/>
    </source>
</evidence>
<feature type="region of interest" description="Disordered" evidence="1">
    <location>
        <begin position="216"/>
        <end position="275"/>
    </location>
</feature>
<feature type="compositionally biased region" description="Polar residues" evidence="1">
    <location>
        <begin position="301"/>
        <end position="324"/>
    </location>
</feature>
<feature type="region of interest" description="Disordered" evidence="1">
    <location>
        <begin position="646"/>
        <end position="671"/>
    </location>
</feature>
<gene>
    <name evidence="3" type="ORF">DASC09_007060</name>
</gene>